<organism evidence="2 3">
    <name type="scientific">Poriferisphaera corsica</name>
    <dbReference type="NCBI Taxonomy" id="2528020"/>
    <lineage>
        <taxon>Bacteria</taxon>
        <taxon>Pseudomonadati</taxon>
        <taxon>Planctomycetota</taxon>
        <taxon>Phycisphaerae</taxon>
        <taxon>Phycisphaerales</taxon>
        <taxon>Phycisphaeraceae</taxon>
        <taxon>Poriferisphaera</taxon>
    </lineage>
</organism>
<feature type="transmembrane region" description="Helical" evidence="1">
    <location>
        <begin position="60"/>
        <end position="81"/>
    </location>
</feature>
<dbReference type="Proteomes" id="UP000317369">
    <property type="component" value="Chromosome"/>
</dbReference>
<dbReference type="OrthoDB" id="282774at2"/>
<evidence type="ECO:0000313" key="2">
    <source>
        <dbReference type="EMBL" id="QDU34347.1"/>
    </source>
</evidence>
<keyword evidence="1" id="KW-1133">Transmembrane helix</keyword>
<protein>
    <recommendedName>
        <fullName evidence="4">DUF3147 family protein</fullName>
    </recommendedName>
</protein>
<accession>A0A517YVT6</accession>
<proteinExistence type="predicted"/>
<reference evidence="2 3" key="1">
    <citation type="submission" date="2019-02" db="EMBL/GenBank/DDBJ databases">
        <title>Deep-cultivation of Planctomycetes and their phenomic and genomic characterization uncovers novel biology.</title>
        <authorList>
            <person name="Wiegand S."/>
            <person name="Jogler M."/>
            <person name="Boedeker C."/>
            <person name="Pinto D."/>
            <person name="Vollmers J."/>
            <person name="Rivas-Marin E."/>
            <person name="Kohn T."/>
            <person name="Peeters S.H."/>
            <person name="Heuer A."/>
            <person name="Rast P."/>
            <person name="Oberbeckmann S."/>
            <person name="Bunk B."/>
            <person name="Jeske O."/>
            <person name="Meyerdierks A."/>
            <person name="Storesund J.E."/>
            <person name="Kallscheuer N."/>
            <person name="Luecker S."/>
            <person name="Lage O.M."/>
            <person name="Pohl T."/>
            <person name="Merkel B.J."/>
            <person name="Hornburger P."/>
            <person name="Mueller R.-W."/>
            <person name="Bruemmer F."/>
            <person name="Labrenz M."/>
            <person name="Spormann A.M."/>
            <person name="Op den Camp H."/>
            <person name="Overmann J."/>
            <person name="Amann R."/>
            <person name="Jetten M.S.M."/>
            <person name="Mascher T."/>
            <person name="Medema M.H."/>
            <person name="Devos D.P."/>
            <person name="Kaster A.-K."/>
            <person name="Ovreas L."/>
            <person name="Rohde M."/>
            <person name="Galperin M.Y."/>
            <person name="Jogler C."/>
        </authorList>
    </citation>
    <scope>NUCLEOTIDE SEQUENCE [LARGE SCALE GENOMIC DNA]</scope>
    <source>
        <strain evidence="2 3">KS4</strain>
    </source>
</reference>
<dbReference type="AlphaFoldDB" id="A0A517YVT6"/>
<dbReference type="KEGG" id="pcor:KS4_24150"/>
<keyword evidence="1" id="KW-0812">Transmembrane</keyword>
<dbReference type="RefSeq" id="WP_145078091.1">
    <property type="nucleotide sequence ID" value="NZ_CP036425.1"/>
</dbReference>
<evidence type="ECO:0008006" key="4">
    <source>
        <dbReference type="Google" id="ProtNLM"/>
    </source>
</evidence>
<evidence type="ECO:0000256" key="1">
    <source>
        <dbReference type="SAM" id="Phobius"/>
    </source>
</evidence>
<feature type="transmembrane region" description="Helical" evidence="1">
    <location>
        <begin position="29"/>
        <end position="48"/>
    </location>
</feature>
<name>A0A517YVT6_9BACT</name>
<sequence>MLYQVIKVLISAVLIVVIAEVSKRFSWLGGLLASLPLISYLAIIWLYVDTGNKGKVSALSMDIFWLVIPSLSFFLMLPVFLKKMDFYPAMGLATVVMFVCYLAGLSLVVLVGK</sequence>
<keyword evidence="3" id="KW-1185">Reference proteome</keyword>
<keyword evidence="1" id="KW-0472">Membrane</keyword>
<feature type="transmembrane region" description="Helical" evidence="1">
    <location>
        <begin position="87"/>
        <end position="111"/>
    </location>
</feature>
<dbReference type="EMBL" id="CP036425">
    <property type="protein sequence ID" value="QDU34347.1"/>
    <property type="molecule type" value="Genomic_DNA"/>
</dbReference>
<gene>
    <name evidence="2" type="ORF">KS4_24150</name>
</gene>
<evidence type="ECO:0000313" key="3">
    <source>
        <dbReference type="Proteomes" id="UP000317369"/>
    </source>
</evidence>